<evidence type="ECO:0000313" key="12">
    <source>
        <dbReference type="Proteomes" id="UP001054252"/>
    </source>
</evidence>
<dbReference type="InterPro" id="IPR013210">
    <property type="entry name" value="LRR_N_plant-typ"/>
</dbReference>
<evidence type="ECO:0000259" key="10">
    <source>
        <dbReference type="PROSITE" id="PS50011"/>
    </source>
</evidence>
<dbReference type="EMBL" id="BPVZ01000008">
    <property type="protein sequence ID" value="GKU94390.1"/>
    <property type="molecule type" value="Genomic_DNA"/>
</dbReference>
<keyword evidence="3" id="KW-0732">Signal</keyword>
<feature type="region of interest" description="Disordered" evidence="8">
    <location>
        <begin position="545"/>
        <end position="566"/>
    </location>
</feature>
<keyword evidence="6 9" id="KW-0472">Membrane</keyword>
<dbReference type="InterPro" id="IPR011009">
    <property type="entry name" value="Kinase-like_dom_sf"/>
</dbReference>
<evidence type="ECO:0000256" key="2">
    <source>
        <dbReference type="ARBA" id="ARBA00022692"/>
    </source>
</evidence>
<dbReference type="Pfam" id="PF07714">
    <property type="entry name" value="PK_Tyr_Ser-Thr"/>
    <property type="match status" value="1"/>
</dbReference>
<name>A0AAV5IAV1_9ROSI</name>
<dbReference type="Gene3D" id="3.80.10.10">
    <property type="entry name" value="Ribonuclease Inhibitor"/>
    <property type="match status" value="1"/>
</dbReference>
<keyword evidence="12" id="KW-1185">Reference proteome</keyword>
<feature type="compositionally biased region" description="Basic and acidic residues" evidence="8">
    <location>
        <begin position="550"/>
        <end position="560"/>
    </location>
</feature>
<comment type="caution">
    <text evidence="11">The sequence shown here is derived from an EMBL/GenBank/DDBJ whole genome shotgun (WGS) entry which is preliminary data.</text>
</comment>
<evidence type="ECO:0000256" key="9">
    <source>
        <dbReference type="SAM" id="Phobius"/>
    </source>
</evidence>
<evidence type="ECO:0000256" key="3">
    <source>
        <dbReference type="ARBA" id="ARBA00022729"/>
    </source>
</evidence>
<dbReference type="Gene3D" id="3.30.200.20">
    <property type="entry name" value="Phosphorylase Kinase, domain 1"/>
    <property type="match status" value="1"/>
</dbReference>
<keyword evidence="1" id="KW-0433">Leucine-rich repeat</keyword>
<dbReference type="Proteomes" id="UP001054252">
    <property type="component" value="Unassembled WGS sequence"/>
</dbReference>
<dbReference type="FunFam" id="3.80.10.10:FF:000627">
    <property type="entry name" value="Probable leucine-rich repeat receptor-like protein kinase At2g33170"/>
    <property type="match status" value="1"/>
</dbReference>
<feature type="transmembrane region" description="Helical" evidence="9">
    <location>
        <begin position="328"/>
        <end position="351"/>
    </location>
</feature>
<dbReference type="GO" id="GO:0012505">
    <property type="term" value="C:endomembrane system"/>
    <property type="evidence" value="ECO:0007669"/>
    <property type="project" value="UniProtKB-SubCell"/>
</dbReference>
<organism evidence="11 12">
    <name type="scientific">Rubroshorea leprosula</name>
    <dbReference type="NCBI Taxonomy" id="152421"/>
    <lineage>
        <taxon>Eukaryota</taxon>
        <taxon>Viridiplantae</taxon>
        <taxon>Streptophyta</taxon>
        <taxon>Embryophyta</taxon>
        <taxon>Tracheophyta</taxon>
        <taxon>Spermatophyta</taxon>
        <taxon>Magnoliopsida</taxon>
        <taxon>eudicotyledons</taxon>
        <taxon>Gunneridae</taxon>
        <taxon>Pentapetalae</taxon>
        <taxon>rosids</taxon>
        <taxon>malvids</taxon>
        <taxon>Malvales</taxon>
        <taxon>Dipterocarpaceae</taxon>
        <taxon>Rubroshorea</taxon>
    </lineage>
</organism>
<feature type="region of interest" description="Disordered" evidence="8">
    <location>
        <begin position="280"/>
        <end position="323"/>
    </location>
</feature>
<dbReference type="PROSITE" id="PS50011">
    <property type="entry name" value="PROTEIN_KINASE_DOM"/>
    <property type="match status" value="1"/>
</dbReference>
<gene>
    <name evidence="11" type="ORF">SLEP1_g7891</name>
</gene>
<dbReference type="InterPro" id="IPR001611">
    <property type="entry name" value="Leu-rich_rpt"/>
</dbReference>
<evidence type="ECO:0000256" key="7">
    <source>
        <dbReference type="ARBA" id="ARBA00046288"/>
    </source>
</evidence>
<feature type="domain" description="Protein kinase" evidence="10">
    <location>
        <begin position="382"/>
        <end position="657"/>
    </location>
</feature>
<evidence type="ECO:0000256" key="1">
    <source>
        <dbReference type="ARBA" id="ARBA00022614"/>
    </source>
</evidence>
<evidence type="ECO:0000256" key="5">
    <source>
        <dbReference type="ARBA" id="ARBA00022989"/>
    </source>
</evidence>
<dbReference type="Pfam" id="PF13855">
    <property type="entry name" value="LRR_8"/>
    <property type="match status" value="1"/>
</dbReference>
<keyword evidence="5 9" id="KW-1133">Transmembrane helix</keyword>
<dbReference type="FunFam" id="3.30.200.20:FF:000489">
    <property type="entry name" value="Inactive receptor-like serine/threonine-protein kinase"/>
    <property type="match status" value="1"/>
</dbReference>
<evidence type="ECO:0000256" key="8">
    <source>
        <dbReference type="SAM" id="MobiDB-lite"/>
    </source>
</evidence>
<keyword evidence="2 9" id="KW-0812">Transmembrane</keyword>
<proteinExistence type="predicted"/>
<feature type="compositionally biased region" description="Polar residues" evidence="8">
    <location>
        <begin position="304"/>
        <end position="323"/>
    </location>
</feature>
<dbReference type="PANTHER" id="PTHR46084">
    <property type="entry name" value="PROTEIN MALE DISCOVERER 2"/>
    <property type="match status" value="1"/>
</dbReference>
<dbReference type="Pfam" id="PF08263">
    <property type="entry name" value="LRRNT_2"/>
    <property type="match status" value="1"/>
</dbReference>
<keyword evidence="4" id="KW-0677">Repeat</keyword>
<sequence length="684" mass="76098">MIQGTLSLNPEGLALLEFRTRIRSDPNGAVASWNRNDSNPCMWFGVRCVDGKVQLLDLSDLSLEGNLAPELGKLHNLRSLVLCKNRFSGTIPKEFGGLTELELLDLRDNNLGGRIPEELGSLLSLKRLLLCHNKFEGRIPLDLGRLNMLSELQFDISLTYSADSGIGCLNRKFGHCIWNSTLKQLNKAESFFIPIKGAILRYLNLLPLHLFKLQKNSLGGCQNCADVIGSSEQHMVQNVRNIVHIVRRRLLEQTQNLPAVPAEGESTADQIIAIPITRSSGSFPAVPKETNTESPPTPHDPPVQGTTSGQSPQTSAGASQQPSTPGNLWKYLIIIPCVAIFLIFLIIFILCRKQAAKAICPWKTGISGQLQKAFITGVPKLNRAELETACEEFSNIIDTIDGCTFYKGTLSSGVEIAVASTSIKSSKDWSKNSELAYRRKIDTLSRVNHKNFVNLIGCCEEDEPFSRMMVFEYAPNGNLFEHLHVKEMEHLDWNARMRIVMGIAYCLQYMHHDLNPPVAHSHLTSSAVYLTDDYAAKVAETSFGPHKSKISSDDGSEHSELPPNADPETNIYSFGILLLEVISGKLPYSKELGPLEKWASQYLNDKKSITYMVDPTLKSFKNNELDVICDIIQECLQTNPMLRPTMKDIVSKLREVITITPDQATPKLSPLWWAELEILSVEAT</sequence>
<dbReference type="GO" id="GO:0004672">
    <property type="term" value="F:protein kinase activity"/>
    <property type="evidence" value="ECO:0007669"/>
    <property type="project" value="InterPro"/>
</dbReference>
<dbReference type="AlphaFoldDB" id="A0AAV5IAV1"/>
<dbReference type="Gene3D" id="1.10.510.10">
    <property type="entry name" value="Transferase(Phosphotransferase) domain 1"/>
    <property type="match status" value="1"/>
</dbReference>
<evidence type="ECO:0000313" key="11">
    <source>
        <dbReference type="EMBL" id="GKU94390.1"/>
    </source>
</evidence>
<dbReference type="InterPro" id="IPR032675">
    <property type="entry name" value="LRR_dom_sf"/>
</dbReference>
<comment type="subcellular location">
    <subcellularLocation>
        <location evidence="7">Endomembrane system</location>
        <topology evidence="7">Single-pass type I membrane protein</topology>
    </subcellularLocation>
</comment>
<dbReference type="SUPFAM" id="SSF52058">
    <property type="entry name" value="L domain-like"/>
    <property type="match status" value="1"/>
</dbReference>
<dbReference type="InterPro" id="IPR001245">
    <property type="entry name" value="Ser-Thr/Tyr_kinase_cat_dom"/>
</dbReference>
<dbReference type="GO" id="GO:0005524">
    <property type="term" value="F:ATP binding"/>
    <property type="evidence" value="ECO:0007669"/>
    <property type="project" value="InterPro"/>
</dbReference>
<dbReference type="SUPFAM" id="SSF56112">
    <property type="entry name" value="Protein kinase-like (PK-like)"/>
    <property type="match status" value="1"/>
</dbReference>
<dbReference type="PANTHER" id="PTHR46084:SF1">
    <property type="entry name" value="PROTEIN MALE DISCOVERER 2"/>
    <property type="match status" value="1"/>
</dbReference>
<reference evidence="11 12" key="1">
    <citation type="journal article" date="2021" name="Commun. Biol.">
        <title>The genome of Shorea leprosula (Dipterocarpaceae) highlights the ecological relevance of drought in aseasonal tropical rainforests.</title>
        <authorList>
            <person name="Ng K.K.S."/>
            <person name="Kobayashi M.J."/>
            <person name="Fawcett J.A."/>
            <person name="Hatakeyama M."/>
            <person name="Paape T."/>
            <person name="Ng C.H."/>
            <person name="Ang C.C."/>
            <person name="Tnah L.H."/>
            <person name="Lee C.T."/>
            <person name="Nishiyama T."/>
            <person name="Sese J."/>
            <person name="O'Brien M.J."/>
            <person name="Copetti D."/>
            <person name="Mohd Noor M.I."/>
            <person name="Ong R.C."/>
            <person name="Putra M."/>
            <person name="Sireger I.Z."/>
            <person name="Indrioko S."/>
            <person name="Kosugi Y."/>
            <person name="Izuno A."/>
            <person name="Isagi Y."/>
            <person name="Lee S.L."/>
            <person name="Shimizu K.K."/>
        </authorList>
    </citation>
    <scope>NUCLEOTIDE SEQUENCE [LARGE SCALE GENOMIC DNA]</scope>
    <source>
        <strain evidence="11">214</strain>
    </source>
</reference>
<accession>A0AAV5IAV1</accession>
<evidence type="ECO:0000256" key="4">
    <source>
        <dbReference type="ARBA" id="ARBA00022737"/>
    </source>
</evidence>
<evidence type="ECO:0000256" key="6">
    <source>
        <dbReference type="ARBA" id="ARBA00023136"/>
    </source>
</evidence>
<dbReference type="InterPro" id="IPR000719">
    <property type="entry name" value="Prot_kinase_dom"/>
</dbReference>
<protein>
    <recommendedName>
        <fullName evidence="10">Protein kinase domain-containing protein</fullName>
    </recommendedName>
</protein>